<dbReference type="EMBL" id="JAMKFE010000026">
    <property type="protein sequence ID" value="MCM5682898.1"/>
    <property type="molecule type" value="Genomic_DNA"/>
</dbReference>
<keyword evidence="5" id="KW-1185">Reference proteome</keyword>
<dbReference type="Proteomes" id="UP001165541">
    <property type="component" value="Unassembled WGS sequence"/>
</dbReference>
<dbReference type="CDD" id="cd06326">
    <property type="entry name" value="PBP1_ABC_ligand_binding-like"/>
    <property type="match status" value="1"/>
</dbReference>
<evidence type="ECO:0000313" key="4">
    <source>
        <dbReference type="EMBL" id="MCM5682898.1"/>
    </source>
</evidence>
<name>A0ABT0YVX0_9BURK</name>
<proteinExistence type="inferred from homology"/>
<gene>
    <name evidence="4" type="ORF">M8A51_25520</name>
</gene>
<sequence>MSHRTGFFGRHAGALLLAVVGWLAWDAQAQPARAAVPGVTADRVLFGQSAKLSGSAGTFSGRQYRDGLMLAFDAANRAGGVHGRRIELLTLDDQNEPAKALANTRTLIDDRRVFALVGYTFTNPVRAALPMLQASGVPLVGAYTGTPELYDGSQPMVFAMRASFADELAAIIRHVDTIGYDRVAMVHYTTSLGLQLRGDVDERLRRVGRRLVVSGGMPVNAPDYLTAARGAVQPLLEHCPKLVILGVSGRDAAAVVQGMAAGKCPPAQFMARNIVDVGLLQQMLGQAARGVIITQVVPNPSRGAHPLVSGYRALLKQRDAQARPDFAEFEGYIAGRVVVLALQRAGRELDRAGFVRAMESVTLEGPDHFRVQFGAGRRAGSRYTNIVMVSDKERITD</sequence>
<evidence type="ECO:0000256" key="2">
    <source>
        <dbReference type="ARBA" id="ARBA00022729"/>
    </source>
</evidence>
<dbReference type="PANTHER" id="PTHR47235">
    <property type="entry name" value="BLR6548 PROTEIN"/>
    <property type="match status" value="1"/>
</dbReference>
<protein>
    <submittedName>
        <fullName evidence="4">ABC transporter substrate-binding protein</fullName>
    </submittedName>
</protein>
<accession>A0ABT0YVX0</accession>
<dbReference type="InterPro" id="IPR028082">
    <property type="entry name" value="Peripla_BP_I"/>
</dbReference>
<organism evidence="4 5">
    <name type="scientific">Caldimonas mangrovi</name>
    <dbReference type="NCBI Taxonomy" id="2944811"/>
    <lineage>
        <taxon>Bacteria</taxon>
        <taxon>Pseudomonadati</taxon>
        <taxon>Pseudomonadota</taxon>
        <taxon>Betaproteobacteria</taxon>
        <taxon>Burkholderiales</taxon>
        <taxon>Sphaerotilaceae</taxon>
        <taxon>Caldimonas</taxon>
    </lineage>
</organism>
<dbReference type="RefSeq" id="WP_251781440.1">
    <property type="nucleotide sequence ID" value="NZ_JAMKFE010000026.1"/>
</dbReference>
<reference evidence="4" key="1">
    <citation type="submission" date="2022-05" db="EMBL/GenBank/DDBJ databases">
        <title>Schlegelella sp. nov., isolated from mangrove soil.</title>
        <authorList>
            <person name="Liu Y."/>
            <person name="Ge X."/>
            <person name="Liu W."/>
        </authorList>
    </citation>
    <scope>NUCLEOTIDE SEQUENCE</scope>
    <source>
        <strain evidence="4">S2-27</strain>
    </source>
</reference>
<dbReference type="Gene3D" id="3.40.50.2300">
    <property type="match status" value="2"/>
</dbReference>
<dbReference type="Pfam" id="PF13458">
    <property type="entry name" value="Peripla_BP_6"/>
    <property type="match status" value="1"/>
</dbReference>
<evidence type="ECO:0000313" key="5">
    <source>
        <dbReference type="Proteomes" id="UP001165541"/>
    </source>
</evidence>
<dbReference type="InterPro" id="IPR028081">
    <property type="entry name" value="Leu-bd"/>
</dbReference>
<dbReference type="PANTHER" id="PTHR47235:SF1">
    <property type="entry name" value="BLR6548 PROTEIN"/>
    <property type="match status" value="1"/>
</dbReference>
<feature type="domain" description="Leucine-binding protein" evidence="3">
    <location>
        <begin position="47"/>
        <end position="390"/>
    </location>
</feature>
<keyword evidence="2" id="KW-0732">Signal</keyword>
<comment type="similarity">
    <text evidence="1">Belongs to the leucine-binding protein family.</text>
</comment>
<comment type="caution">
    <text evidence="4">The sequence shown here is derived from an EMBL/GenBank/DDBJ whole genome shotgun (WGS) entry which is preliminary data.</text>
</comment>
<dbReference type="SUPFAM" id="SSF53822">
    <property type="entry name" value="Periplasmic binding protein-like I"/>
    <property type="match status" value="1"/>
</dbReference>
<evidence type="ECO:0000259" key="3">
    <source>
        <dbReference type="Pfam" id="PF13458"/>
    </source>
</evidence>
<evidence type="ECO:0000256" key="1">
    <source>
        <dbReference type="ARBA" id="ARBA00010062"/>
    </source>
</evidence>